<protein>
    <submittedName>
        <fullName evidence="1">ERF family protein</fullName>
    </submittedName>
</protein>
<evidence type="ECO:0000313" key="1">
    <source>
        <dbReference type="EMBL" id="MDO6966941.1"/>
    </source>
</evidence>
<dbReference type="Proteomes" id="UP001174932">
    <property type="component" value="Unassembled WGS sequence"/>
</dbReference>
<proteinExistence type="predicted"/>
<comment type="caution">
    <text evidence="1">The sequence shown here is derived from an EMBL/GenBank/DDBJ whole genome shotgun (WGS) entry which is preliminary data.</text>
</comment>
<organism evidence="1 2">
    <name type="scientific">Rhizobium alvei</name>
    <dbReference type="NCBI Taxonomy" id="1132659"/>
    <lineage>
        <taxon>Bacteria</taxon>
        <taxon>Pseudomonadati</taxon>
        <taxon>Pseudomonadota</taxon>
        <taxon>Alphaproteobacteria</taxon>
        <taxon>Hyphomicrobiales</taxon>
        <taxon>Rhizobiaceae</taxon>
        <taxon>Rhizobium/Agrobacterium group</taxon>
        <taxon>Rhizobium</taxon>
    </lineage>
</organism>
<evidence type="ECO:0000313" key="2">
    <source>
        <dbReference type="Proteomes" id="UP001174932"/>
    </source>
</evidence>
<sequence>MSSAKNVHQRLAMAMGDVDYIQKEKKQGMNYTIVSHDAVTAKVRPVLLKHGIVYYPVRCEHTHNGNRAECSLTVRFVNIDEPSDFFDVPTFGYGIDTQDKGPGKAMSYAVKYALLKALGLETGDDPDTESVDYSKADPHIPPFNAQAAADRIKNSIELQYDGASLKTLYKHEERCIGDIERADKKLHAEVLAAFAARKQVITQKEVA</sequence>
<name>A0ABT8YT84_9HYPH</name>
<dbReference type="InterPro" id="IPR007499">
    <property type="entry name" value="ERF_bacteria_virus"/>
</dbReference>
<keyword evidence="2" id="KW-1185">Reference proteome</keyword>
<dbReference type="EMBL" id="JAUOZU010000024">
    <property type="protein sequence ID" value="MDO6966941.1"/>
    <property type="molecule type" value="Genomic_DNA"/>
</dbReference>
<reference evidence="1" key="1">
    <citation type="journal article" date="2015" name="Int. J. Syst. Evol. Microbiol.">
        <title>Rhizobium alvei sp. nov., isolated from a freshwater river.</title>
        <authorList>
            <person name="Sheu S.Y."/>
            <person name="Huang H.W."/>
            <person name="Young C.C."/>
            <person name="Chen W.M."/>
        </authorList>
    </citation>
    <scope>NUCLEOTIDE SEQUENCE</scope>
    <source>
        <strain evidence="1">TNR-22</strain>
    </source>
</reference>
<gene>
    <name evidence="1" type="ORF">Q4481_23545</name>
</gene>
<dbReference type="Pfam" id="PF04404">
    <property type="entry name" value="ERF"/>
    <property type="match status" value="1"/>
</dbReference>
<dbReference type="RefSeq" id="WP_304378871.1">
    <property type="nucleotide sequence ID" value="NZ_JAUOZU010000024.1"/>
</dbReference>
<reference evidence="1" key="2">
    <citation type="submission" date="2023-07" db="EMBL/GenBank/DDBJ databases">
        <authorList>
            <person name="Shen H."/>
        </authorList>
    </citation>
    <scope>NUCLEOTIDE SEQUENCE</scope>
    <source>
        <strain evidence="1">TNR-22</strain>
    </source>
</reference>
<accession>A0ABT8YT84</accession>